<dbReference type="InterPro" id="IPR036754">
    <property type="entry name" value="YbaK/aa-tRNA-synt-asso_dom_sf"/>
</dbReference>
<comment type="caution">
    <text evidence="2">The sequence shown here is derived from an EMBL/GenBank/DDBJ whole genome shotgun (WGS) entry which is preliminary data.</text>
</comment>
<evidence type="ECO:0000259" key="1">
    <source>
        <dbReference type="Pfam" id="PF04073"/>
    </source>
</evidence>
<accession>A0ABU8WBS9</accession>
<dbReference type="RefSeq" id="WP_340367957.1">
    <property type="nucleotide sequence ID" value="NZ_JBBKZV010000045.1"/>
</dbReference>
<gene>
    <name evidence="2" type="ORF">WKW80_33830</name>
</gene>
<feature type="domain" description="YbaK/aminoacyl-tRNA synthetase-associated" evidence="1">
    <location>
        <begin position="4"/>
        <end position="126"/>
    </location>
</feature>
<dbReference type="EMBL" id="JBBKZV010000045">
    <property type="protein sequence ID" value="MEJ8826924.1"/>
    <property type="molecule type" value="Genomic_DNA"/>
</dbReference>
<organism evidence="2 3">
    <name type="scientific">Variovorax humicola</name>
    <dbReference type="NCBI Taxonomy" id="1769758"/>
    <lineage>
        <taxon>Bacteria</taxon>
        <taxon>Pseudomonadati</taxon>
        <taxon>Pseudomonadota</taxon>
        <taxon>Betaproteobacteria</taxon>
        <taxon>Burkholderiales</taxon>
        <taxon>Comamonadaceae</taxon>
        <taxon>Variovorax</taxon>
    </lineage>
</organism>
<dbReference type="InterPro" id="IPR007214">
    <property type="entry name" value="YbaK/aa-tRNA-synth-assoc-dom"/>
</dbReference>
<name>A0ABU8WBS9_9BURK</name>
<keyword evidence="3" id="KW-1185">Reference proteome</keyword>
<protein>
    <submittedName>
        <fullName evidence="2">YbaK/EbsC family protein</fullName>
    </submittedName>
</protein>
<dbReference type="Proteomes" id="UP001363010">
    <property type="component" value="Unassembled WGS sequence"/>
</dbReference>
<evidence type="ECO:0000313" key="2">
    <source>
        <dbReference type="EMBL" id="MEJ8826924.1"/>
    </source>
</evidence>
<dbReference type="Gene3D" id="3.90.960.10">
    <property type="entry name" value="YbaK/aminoacyl-tRNA synthetase-associated domain"/>
    <property type="match status" value="1"/>
</dbReference>
<proteinExistence type="predicted"/>
<dbReference type="SUPFAM" id="SSF55826">
    <property type="entry name" value="YbaK/ProRS associated domain"/>
    <property type="match status" value="1"/>
</dbReference>
<reference evidence="2 3" key="1">
    <citation type="submission" date="2024-03" db="EMBL/GenBank/DDBJ databases">
        <title>Novel species of the genus Variovorax.</title>
        <authorList>
            <person name="Liu Q."/>
            <person name="Xin Y.-H."/>
        </authorList>
    </citation>
    <scope>NUCLEOTIDE SEQUENCE [LARGE SCALE GENOMIC DNA]</scope>
    <source>
        <strain evidence="2 3">KACC 18501</strain>
    </source>
</reference>
<dbReference type="Pfam" id="PF04073">
    <property type="entry name" value="tRNA_edit"/>
    <property type="match status" value="1"/>
</dbReference>
<sequence>MTDDASDTAASAAKYGIELDDCANTIVVRFRRESQVHHAAVVVSGSKRIDVNGALKAALHAQRISFADREFVLSSTRMEYGGVTAFGLPAGWSVVVDKLVMERSEIVMGAGVRGAKLVLEPGLLLKLPNVLVAAIAT</sequence>
<evidence type="ECO:0000313" key="3">
    <source>
        <dbReference type="Proteomes" id="UP001363010"/>
    </source>
</evidence>